<dbReference type="GO" id="GO:0003677">
    <property type="term" value="F:DNA binding"/>
    <property type="evidence" value="ECO:0007669"/>
    <property type="project" value="TreeGrafter"/>
</dbReference>
<dbReference type="InterPro" id="IPR019786">
    <property type="entry name" value="Zinc_finger_PHD-type_CS"/>
</dbReference>
<name>A0AAV7A2Q6_ENGPU</name>
<accession>A0AAV7A2Q6</accession>
<dbReference type="SMART" id="SM00249">
    <property type="entry name" value="PHD"/>
    <property type="match status" value="2"/>
</dbReference>
<evidence type="ECO:0000313" key="13">
    <source>
        <dbReference type="Proteomes" id="UP000824782"/>
    </source>
</evidence>
<dbReference type="Proteomes" id="UP000824782">
    <property type="component" value="Unassembled WGS sequence"/>
</dbReference>
<evidence type="ECO:0000256" key="6">
    <source>
        <dbReference type="ARBA" id="ARBA00022833"/>
    </source>
</evidence>
<keyword evidence="3" id="KW-0479">Metal-binding</keyword>
<dbReference type="GO" id="GO:0008270">
    <property type="term" value="F:zinc ion binding"/>
    <property type="evidence" value="ECO:0007669"/>
    <property type="project" value="UniProtKB-KW"/>
</dbReference>
<dbReference type="InterPro" id="IPR001965">
    <property type="entry name" value="Znf_PHD"/>
</dbReference>
<feature type="compositionally biased region" description="Basic and acidic residues" evidence="10">
    <location>
        <begin position="489"/>
        <end position="499"/>
    </location>
</feature>
<dbReference type="InterPro" id="IPR040477">
    <property type="entry name" value="KDM4-like_Tudor"/>
</dbReference>
<feature type="domain" description="PHD-type" evidence="11">
    <location>
        <begin position="102"/>
        <end position="157"/>
    </location>
</feature>
<dbReference type="Gene3D" id="3.30.40.10">
    <property type="entry name" value="Zinc/RING finger domain, C3HC4 (zinc finger)"/>
    <property type="match status" value="1"/>
</dbReference>
<keyword evidence="13" id="KW-1185">Reference proteome</keyword>
<dbReference type="SMART" id="SM00333">
    <property type="entry name" value="TUDOR"/>
    <property type="match status" value="1"/>
</dbReference>
<dbReference type="GO" id="GO:0005634">
    <property type="term" value="C:nucleus"/>
    <property type="evidence" value="ECO:0007669"/>
    <property type="project" value="UniProtKB-SubCell"/>
</dbReference>
<dbReference type="InterPro" id="IPR002999">
    <property type="entry name" value="Tudor"/>
</dbReference>
<dbReference type="PANTHER" id="PTHR12628:SF12">
    <property type="entry name" value="METAL-RESPONSE ELEMENT-BINDING TRANSCRIPTION FACTOR 2"/>
    <property type="match status" value="1"/>
</dbReference>
<comment type="subcellular location">
    <subcellularLocation>
        <location evidence="1">Nucleus</location>
    </subcellularLocation>
</comment>
<dbReference type="Pfam" id="PF00628">
    <property type="entry name" value="PHD"/>
    <property type="match status" value="1"/>
</dbReference>
<keyword evidence="4" id="KW-0677">Repeat</keyword>
<dbReference type="InterPro" id="IPR019787">
    <property type="entry name" value="Znf_PHD-finger"/>
</dbReference>
<dbReference type="SUPFAM" id="SSF63748">
    <property type="entry name" value="Tudor/PWWP/MBT"/>
    <property type="match status" value="1"/>
</dbReference>
<dbReference type="Gene3D" id="3.90.980.20">
    <property type="match status" value="2"/>
</dbReference>
<dbReference type="PANTHER" id="PTHR12628">
    <property type="entry name" value="POLYCOMB-LIKE TRANSCRIPTION FACTOR"/>
    <property type="match status" value="1"/>
</dbReference>
<comment type="similarity">
    <text evidence="2">Belongs to the Polycomblike family.</text>
</comment>
<reference evidence="12" key="1">
    <citation type="thesis" date="2020" institute="ProQuest LLC" country="789 East Eisenhower Parkway, Ann Arbor, MI, USA">
        <title>Comparative Genomics and Chromosome Evolution.</title>
        <authorList>
            <person name="Mudd A.B."/>
        </authorList>
    </citation>
    <scope>NUCLEOTIDE SEQUENCE</scope>
    <source>
        <strain evidence="12">237g6f4</strain>
        <tissue evidence="12">Blood</tissue>
    </source>
</reference>
<comment type="caution">
    <text evidence="12">The sequence shown here is derived from an EMBL/GenBank/DDBJ whole genome shotgun (WGS) entry which is preliminary data.</text>
</comment>
<dbReference type="InterPro" id="IPR011011">
    <property type="entry name" value="Znf_FYVE_PHD"/>
</dbReference>
<evidence type="ECO:0000256" key="1">
    <source>
        <dbReference type="ARBA" id="ARBA00004123"/>
    </source>
</evidence>
<dbReference type="GO" id="GO:0045814">
    <property type="term" value="P:negative regulation of gene expression, epigenetic"/>
    <property type="evidence" value="ECO:0007669"/>
    <property type="project" value="TreeGrafter"/>
</dbReference>
<sequence>MRDATAAGKSLVLKRSPFQQNKKALKSLTKVSVRHGQKTKRQTCKFEEGQDVLARWSDGLFYLGTIEKINKYHKSCFIIFEDSSKFWVLWKDIQTGATESGEMVCTICQEEYSEAPNEIVICDKCGQGYHQLCHTPRIDSSLIDTDEKWLCRQCVFATTTKRGGALKKGPNAKALQVMKQTLPYNMDSLEWDVGHKTNVQQCYCYCGGPGEWYLKMLQCCKCKQWFHEACVQCLQKPMLYGDRVDIAHLCLYNLSVIHKKKYFDSELELITYINDNWDLLHPGELSDIPKAERYEHILDALNENKTMFMSGKEIKKKKHLFGLRIRVPPVPPNAAVKLEKEESTSHEFKIKGRKSSKLLPVTKEENNTEVKKRKPVGRPPGSHRRKILQNDTCNSPCPKIESDAVLRSDALDTSDQRKTADISTFSSSNSDLESNGAASSKETTSANVSSPSSEMRRVTRTGRSWSTPLPPPKKRGRHPRKALQAHNSDIARNDERKEDPELTGLNADIVKNVADHDLQLHHLKNSITNYFGAAGRIACGEKYRILARRVTLDGKVQYLVEWDGATAS</sequence>
<dbReference type="Pfam" id="PF14061">
    <property type="entry name" value="Mtf2_C"/>
    <property type="match status" value="1"/>
</dbReference>
<evidence type="ECO:0000256" key="8">
    <source>
        <dbReference type="ARBA" id="ARBA00023242"/>
    </source>
</evidence>
<dbReference type="Pfam" id="PF18104">
    <property type="entry name" value="Tudor_2"/>
    <property type="match status" value="1"/>
</dbReference>
<dbReference type="InterPro" id="IPR025894">
    <property type="entry name" value="Mtf2_C_dom"/>
</dbReference>
<keyword evidence="8" id="KW-0539">Nucleus</keyword>
<gene>
    <name evidence="12" type="ORF">GDO81_017777</name>
</gene>
<protein>
    <recommendedName>
        <fullName evidence="11">PHD-type domain-containing protein</fullName>
    </recommendedName>
</protein>
<dbReference type="AlphaFoldDB" id="A0AAV7A2Q6"/>
<dbReference type="PROSITE" id="PS01359">
    <property type="entry name" value="ZF_PHD_1"/>
    <property type="match status" value="1"/>
</dbReference>
<keyword evidence="6" id="KW-0862">Zinc</keyword>
<dbReference type="SUPFAM" id="SSF57903">
    <property type="entry name" value="FYVE/PHD zinc finger"/>
    <property type="match status" value="2"/>
</dbReference>
<dbReference type="InterPro" id="IPR013083">
    <property type="entry name" value="Znf_RING/FYVE/PHD"/>
</dbReference>
<evidence type="ECO:0000256" key="5">
    <source>
        <dbReference type="ARBA" id="ARBA00022771"/>
    </source>
</evidence>
<evidence type="ECO:0000256" key="2">
    <source>
        <dbReference type="ARBA" id="ARBA00008084"/>
    </source>
</evidence>
<evidence type="ECO:0000256" key="7">
    <source>
        <dbReference type="ARBA" id="ARBA00022853"/>
    </source>
</evidence>
<evidence type="ECO:0000256" key="9">
    <source>
        <dbReference type="PROSITE-ProRule" id="PRU00146"/>
    </source>
</evidence>
<dbReference type="EMBL" id="WNYA01000009">
    <property type="protein sequence ID" value="KAG8555679.1"/>
    <property type="molecule type" value="Genomic_DNA"/>
</dbReference>
<evidence type="ECO:0000313" key="12">
    <source>
        <dbReference type="EMBL" id="KAG8555679.1"/>
    </source>
</evidence>
<feature type="compositionally biased region" description="Basic residues" evidence="10">
    <location>
        <begin position="371"/>
        <end position="387"/>
    </location>
</feature>
<dbReference type="FunFam" id="3.90.980.20:FF:000025">
    <property type="match status" value="1"/>
</dbReference>
<evidence type="ECO:0000256" key="4">
    <source>
        <dbReference type="ARBA" id="ARBA00022737"/>
    </source>
</evidence>
<dbReference type="CDD" id="cd15578">
    <property type="entry name" value="PHD1_MTF2"/>
    <property type="match status" value="1"/>
</dbReference>
<feature type="region of interest" description="Disordered" evidence="10">
    <location>
        <begin position="337"/>
        <end position="499"/>
    </location>
</feature>
<dbReference type="Gene3D" id="2.30.30.140">
    <property type="match status" value="1"/>
</dbReference>
<proteinExistence type="inferred from homology"/>
<evidence type="ECO:0000256" key="3">
    <source>
        <dbReference type="ARBA" id="ARBA00022723"/>
    </source>
</evidence>
<feature type="compositionally biased region" description="Basic and acidic residues" evidence="10">
    <location>
        <begin position="337"/>
        <end position="350"/>
    </location>
</feature>
<keyword evidence="5 9" id="KW-0863">Zinc-finger</keyword>
<dbReference type="CDD" id="cd20450">
    <property type="entry name" value="Tudor_MTF2"/>
    <property type="match status" value="1"/>
</dbReference>
<evidence type="ECO:0000259" key="11">
    <source>
        <dbReference type="PROSITE" id="PS50016"/>
    </source>
</evidence>
<feature type="compositionally biased region" description="Basic and acidic residues" evidence="10">
    <location>
        <begin position="400"/>
        <end position="420"/>
    </location>
</feature>
<organism evidence="12 13">
    <name type="scientific">Engystomops pustulosus</name>
    <name type="common">Tungara frog</name>
    <name type="synonym">Physalaemus pustulosus</name>
    <dbReference type="NCBI Taxonomy" id="76066"/>
    <lineage>
        <taxon>Eukaryota</taxon>
        <taxon>Metazoa</taxon>
        <taxon>Chordata</taxon>
        <taxon>Craniata</taxon>
        <taxon>Vertebrata</taxon>
        <taxon>Euteleostomi</taxon>
        <taxon>Amphibia</taxon>
        <taxon>Batrachia</taxon>
        <taxon>Anura</taxon>
        <taxon>Neobatrachia</taxon>
        <taxon>Hyloidea</taxon>
        <taxon>Leptodactylidae</taxon>
        <taxon>Leiuperinae</taxon>
        <taxon>Engystomops</taxon>
    </lineage>
</organism>
<evidence type="ECO:0000256" key="10">
    <source>
        <dbReference type="SAM" id="MobiDB-lite"/>
    </source>
</evidence>
<feature type="compositionally biased region" description="Basic residues" evidence="10">
    <location>
        <begin position="472"/>
        <end position="483"/>
    </location>
</feature>
<dbReference type="GO" id="GO:0003682">
    <property type="term" value="F:chromatin binding"/>
    <property type="evidence" value="ECO:0007669"/>
    <property type="project" value="TreeGrafter"/>
</dbReference>
<feature type="compositionally biased region" description="Polar residues" evidence="10">
    <location>
        <begin position="421"/>
        <end position="453"/>
    </location>
</feature>
<keyword evidence="7" id="KW-0156">Chromatin regulator</keyword>
<dbReference type="FunFam" id="2.30.30.140:FF:000014">
    <property type="entry name" value="Metal-response element-binding transcription factor 2"/>
    <property type="match status" value="1"/>
</dbReference>
<dbReference type="FunFam" id="3.30.40.10:FF:000126">
    <property type="entry name" value="metal-response element-binding transcription factor 2 isoform X1"/>
    <property type="match status" value="1"/>
</dbReference>
<dbReference type="PROSITE" id="PS50016">
    <property type="entry name" value="ZF_PHD_2"/>
    <property type="match status" value="1"/>
</dbReference>
<dbReference type="InterPro" id="IPR042014">
    <property type="entry name" value="MTF2_PHD1"/>
</dbReference>